<accession>A0A9D3PE22</accession>
<dbReference type="EMBL" id="JAFDVH010000024">
    <property type="protein sequence ID" value="KAG7455220.1"/>
    <property type="molecule type" value="Genomic_DNA"/>
</dbReference>
<comment type="caution">
    <text evidence="2">The sequence shown here is derived from an EMBL/GenBank/DDBJ whole genome shotgun (WGS) entry which is preliminary data.</text>
</comment>
<dbReference type="PANTHER" id="PTHR38564">
    <property type="entry name" value="SI:CH73-250A16.5-RELATED"/>
    <property type="match status" value="1"/>
</dbReference>
<dbReference type="OrthoDB" id="5946254at2759"/>
<dbReference type="Proteomes" id="UP001046870">
    <property type="component" value="Chromosome 24"/>
</dbReference>
<keyword evidence="1" id="KW-0732">Signal</keyword>
<evidence type="ECO:0000256" key="1">
    <source>
        <dbReference type="SAM" id="SignalP"/>
    </source>
</evidence>
<name>A0A9D3PE22_MEGAT</name>
<evidence type="ECO:0000313" key="3">
    <source>
        <dbReference type="Proteomes" id="UP001046870"/>
    </source>
</evidence>
<dbReference type="AlphaFoldDB" id="A0A9D3PE22"/>
<sequence length="163" mass="17904">MIVIPWFVASLMVASGAFLPVEPPHTMCKAIWIIGAPCGDVSVALVNQIKMWSSADSCSTGGEKCRYELKSSNQTYIFAKHTTADKEVDDLLFHLKPSHDSPTCRTVGISISEALDRVSDNGANYCNLFNLVEGSGLTKAKIFKEITNDFMCNERSLAKCEVY</sequence>
<organism evidence="2 3">
    <name type="scientific">Megalops atlanticus</name>
    <name type="common">Tarpon</name>
    <name type="synonym">Clupea gigantea</name>
    <dbReference type="NCBI Taxonomy" id="7932"/>
    <lineage>
        <taxon>Eukaryota</taxon>
        <taxon>Metazoa</taxon>
        <taxon>Chordata</taxon>
        <taxon>Craniata</taxon>
        <taxon>Vertebrata</taxon>
        <taxon>Euteleostomi</taxon>
        <taxon>Actinopterygii</taxon>
        <taxon>Neopterygii</taxon>
        <taxon>Teleostei</taxon>
        <taxon>Elopiformes</taxon>
        <taxon>Megalopidae</taxon>
        <taxon>Megalops</taxon>
    </lineage>
</organism>
<protein>
    <submittedName>
        <fullName evidence="2">Uncharacterized protein</fullName>
    </submittedName>
</protein>
<keyword evidence="3" id="KW-1185">Reference proteome</keyword>
<evidence type="ECO:0000313" key="2">
    <source>
        <dbReference type="EMBL" id="KAG7455220.1"/>
    </source>
</evidence>
<reference evidence="2" key="1">
    <citation type="submission" date="2021-01" db="EMBL/GenBank/DDBJ databases">
        <authorList>
            <person name="Zahm M."/>
            <person name="Roques C."/>
            <person name="Cabau C."/>
            <person name="Klopp C."/>
            <person name="Donnadieu C."/>
            <person name="Jouanno E."/>
            <person name="Lampietro C."/>
            <person name="Louis A."/>
            <person name="Herpin A."/>
            <person name="Echchiki A."/>
            <person name="Berthelot C."/>
            <person name="Parey E."/>
            <person name="Roest-Crollius H."/>
            <person name="Braasch I."/>
            <person name="Postlethwait J."/>
            <person name="Bobe J."/>
            <person name="Montfort J."/>
            <person name="Bouchez O."/>
            <person name="Begum T."/>
            <person name="Mejri S."/>
            <person name="Adams A."/>
            <person name="Chen W.-J."/>
            <person name="Guiguen Y."/>
        </authorList>
    </citation>
    <scope>NUCLEOTIDE SEQUENCE</scope>
    <source>
        <strain evidence="2">YG-15Mar2019-1</strain>
        <tissue evidence="2">Brain</tissue>
    </source>
</reference>
<feature type="chain" id="PRO_5039104242" evidence="1">
    <location>
        <begin position="17"/>
        <end position="163"/>
    </location>
</feature>
<feature type="signal peptide" evidence="1">
    <location>
        <begin position="1"/>
        <end position="16"/>
    </location>
</feature>
<dbReference type="PANTHER" id="PTHR38564:SF2">
    <property type="entry name" value="WU:FC46H12 PRECURSOR"/>
    <property type="match status" value="1"/>
</dbReference>
<gene>
    <name evidence="2" type="ORF">MATL_G00254300</name>
</gene>
<proteinExistence type="predicted"/>